<evidence type="ECO:0000313" key="15">
    <source>
        <dbReference type="Proteomes" id="UP000035909"/>
    </source>
</evidence>
<evidence type="ECO:0000256" key="7">
    <source>
        <dbReference type="ARBA" id="ARBA00023224"/>
    </source>
</evidence>
<dbReference type="PANTHER" id="PTHR32089">
    <property type="entry name" value="METHYL-ACCEPTING CHEMOTAXIS PROTEIN MCPB"/>
    <property type="match status" value="1"/>
</dbReference>
<feature type="domain" description="Methyl-accepting transducer" evidence="11">
    <location>
        <begin position="267"/>
        <end position="503"/>
    </location>
</feature>
<sequence length="539" mass="59068">MINFSNLSVRNKLVALIVCAIILQVSVSLYDMIEQKKAAYFERKASLKSQVELAVDMINYYAAQQGTLGEQLAQQQAIAMINAVRYDSSNYFWIMQPDLTIVNHPLKPELNGTSARQLTDAAGKYHWQEMVTASQHGGDGYLEYSWRSPAGQIEPKVSYVARYPTWNWIIGTGVHVKDIEDDFMASAVKSGGLALLATLVLMSFGYVISNNISRPLAGLVKKFDALAEGDLRVHFNDDRRDEIGMLSQRMDTAVGTIRQALKAANTSAMQSSQMASTIASATEQSAQSIQSQHVQLEQLATAMNEMTATVAEVASHAEKTASMTDRIAEKATLSNAQLEENTSHIRQVADQITEASQRVDALKQGVGQIRDMADVIRGISEQTNLLALNAAIEAARAGEQGRGFAVVADEVRTLAQRTQRSTEEIQVTVDALTRGAFETAEAMKASHESSHQSVENALETQRQLQVMVEELYQSNEQVAQIAAAAEQQEIVSEDINRNVSSIHLSANEVNAAAQHLAKESQSLAETSDDLAHQLQHFKV</sequence>
<accession>A0A0J1H0F8</accession>
<dbReference type="InterPro" id="IPR003660">
    <property type="entry name" value="HAMP_dom"/>
</dbReference>
<keyword evidence="6 10" id="KW-0472">Membrane</keyword>
<keyword evidence="2" id="KW-1003">Cell membrane</keyword>
<dbReference type="PROSITE" id="PS50885">
    <property type="entry name" value="HAMP"/>
    <property type="match status" value="1"/>
</dbReference>
<evidence type="ECO:0000259" key="11">
    <source>
        <dbReference type="PROSITE" id="PS50111"/>
    </source>
</evidence>
<dbReference type="PATRIC" id="fig|320778.3.peg.4703"/>
<keyword evidence="3" id="KW-0997">Cell inner membrane</keyword>
<evidence type="ECO:0000256" key="9">
    <source>
        <dbReference type="PROSITE-ProRule" id="PRU00284"/>
    </source>
</evidence>
<keyword evidence="7 9" id="KW-0807">Transducer</keyword>
<keyword evidence="4 10" id="KW-0812">Transmembrane</keyword>
<dbReference type="InterPro" id="IPR000727">
    <property type="entry name" value="T_SNARE_dom"/>
</dbReference>
<dbReference type="AlphaFoldDB" id="A0A0J1H0F8"/>
<keyword evidence="15" id="KW-1185">Reference proteome</keyword>
<proteinExistence type="inferred from homology"/>
<comment type="caution">
    <text evidence="14">The sequence shown here is derived from an EMBL/GenBank/DDBJ whole genome shotgun (WGS) entry which is preliminary data.</text>
</comment>
<comment type="subcellular location">
    <subcellularLocation>
        <location evidence="1">Cell inner membrane</location>
        <topology evidence="1">Multi-pass membrane protein</topology>
    </subcellularLocation>
</comment>
<feature type="transmembrane region" description="Helical" evidence="10">
    <location>
        <begin position="13"/>
        <end position="33"/>
    </location>
</feature>
<dbReference type="GO" id="GO:0004888">
    <property type="term" value="F:transmembrane signaling receptor activity"/>
    <property type="evidence" value="ECO:0007669"/>
    <property type="project" value="InterPro"/>
</dbReference>
<dbReference type="GO" id="GO:0006935">
    <property type="term" value="P:chemotaxis"/>
    <property type="evidence" value="ECO:0007669"/>
    <property type="project" value="InterPro"/>
</dbReference>
<evidence type="ECO:0000256" key="3">
    <source>
        <dbReference type="ARBA" id="ARBA00022519"/>
    </source>
</evidence>
<feature type="domain" description="T-SNARE coiled-coil homology" evidence="12">
    <location>
        <begin position="286"/>
        <end position="348"/>
    </location>
</feature>
<evidence type="ECO:0000259" key="12">
    <source>
        <dbReference type="PROSITE" id="PS50192"/>
    </source>
</evidence>
<evidence type="ECO:0000256" key="2">
    <source>
        <dbReference type="ARBA" id="ARBA00022475"/>
    </source>
</evidence>
<dbReference type="RefSeq" id="WP_047887394.1">
    <property type="nucleotide sequence ID" value="NZ_CP071325.1"/>
</dbReference>
<dbReference type="GO" id="GO:0005886">
    <property type="term" value="C:plasma membrane"/>
    <property type="evidence" value="ECO:0007669"/>
    <property type="project" value="UniProtKB-SubCell"/>
</dbReference>
<evidence type="ECO:0000259" key="13">
    <source>
        <dbReference type="PROSITE" id="PS50885"/>
    </source>
</evidence>
<reference evidence="14 15" key="1">
    <citation type="submission" date="2015-05" db="EMBL/GenBank/DDBJ databases">
        <title>Photobacterium galathea sp. nov.</title>
        <authorList>
            <person name="Machado H."/>
            <person name="Gram L."/>
        </authorList>
    </citation>
    <scope>NUCLEOTIDE SEQUENCE [LARGE SCALE GENOMIC DNA]</scope>
    <source>
        <strain evidence="14 15">DSM 22954</strain>
    </source>
</reference>
<dbReference type="SMART" id="SM00283">
    <property type="entry name" value="MA"/>
    <property type="match status" value="1"/>
</dbReference>
<feature type="domain" description="HAMP" evidence="13">
    <location>
        <begin position="210"/>
        <end position="262"/>
    </location>
</feature>
<dbReference type="InterPro" id="IPR033480">
    <property type="entry name" value="sCache_2"/>
</dbReference>
<dbReference type="CDD" id="cd06225">
    <property type="entry name" value="HAMP"/>
    <property type="match status" value="1"/>
</dbReference>
<gene>
    <name evidence="14" type="ORF">ABT57_21925</name>
</gene>
<evidence type="ECO:0000256" key="8">
    <source>
        <dbReference type="ARBA" id="ARBA00029447"/>
    </source>
</evidence>
<dbReference type="Gene3D" id="1.10.287.950">
    <property type="entry name" value="Methyl-accepting chemotaxis protein"/>
    <property type="match status" value="1"/>
</dbReference>
<dbReference type="STRING" id="320778.ABT57_21925"/>
<evidence type="ECO:0000256" key="10">
    <source>
        <dbReference type="SAM" id="Phobius"/>
    </source>
</evidence>
<organism evidence="14 15">
    <name type="scientific">Photobacterium ganghwense</name>
    <dbReference type="NCBI Taxonomy" id="320778"/>
    <lineage>
        <taxon>Bacteria</taxon>
        <taxon>Pseudomonadati</taxon>
        <taxon>Pseudomonadota</taxon>
        <taxon>Gammaproteobacteria</taxon>
        <taxon>Vibrionales</taxon>
        <taxon>Vibrionaceae</taxon>
        <taxon>Photobacterium</taxon>
    </lineage>
</organism>
<evidence type="ECO:0000256" key="4">
    <source>
        <dbReference type="ARBA" id="ARBA00022692"/>
    </source>
</evidence>
<evidence type="ECO:0000256" key="1">
    <source>
        <dbReference type="ARBA" id="ARBA00004429"/>
    </source>
</evidence>
<dbReference type="Proteomes" id="UP000035909">
    <property type="component" value="Unassembled WGS sequence"/>
</dbReference>
<dbReference type="Pfam" id="PF17200">
    <property type="entry name" value="sCache_2"/>
    <property type="match status" value="1"/>
</dbReference>
<dbReference type="InterPro" id="IPR004090">
    <property type="entry name" value="Chemotax_Me-accpt_rcpt"/>
</dbReference>
<dbReference type="SUPFAM" id="SSF58104">
    <property type="entry name" value="Methyl-accepting chemotaxis protein (MCP) signaling domain"/>
    <property type="match status" value="1"/>
</dbReference>
<dbReference type="Pfam" id="PF00015">
    <property type="entry name" value="MCPsignal"/>
    <property type="match status" value="1"/>
</dbReference>
<dbReference type="Pfam" id="PF00672">
    <property type="entry name" value="HAMP"/>
    <property type="match status" value="1"/>
</dbReference>
<dbReference type="InterPro" id="IPR004089">
    <property type="entry name" value="MCPsignal_dom"/>
</dbReference>
<dbReference type="SMART" id="SM01049">
    <property type="entry name" value="Cache_2"/>
    <property type="match status" value="1"/>
</dbReference>
<dbReference type="SMART" id="SM00304">
    <property type="entry name" value="HAMP"/>
    <property type="match status" value="1"/>
</dbReference>
<evidence type="ECO:0000313" key="14">
    <source>
        <dbReference type="EMBL" id="KLV05310.1"/>
    </source>
</evidence>
<name>A0A0J1H0F8_9GAMM</name>
<dbReference type="FunFam" id="1.10.287.950:FF:000001">
    <property type="entry name" value="Methyl-accepting chemotaxis sensory transducer"/>
    <property type="match status" value="1"/>
</dbReference>
<dbReference type="PANTHER" id="PTHR32089:SF120">
    <property type="entry name" value="METHYL-ACCEPTING CHEMOTAXIS PROTEIN TLPQ"/>
    <property type="match status" value="1"/>
</dbReference>
<comment type="similarity">
    <text evidence="8">Belongs to the methyl-accepting chemotaxis (MCP) protein family.</text>
</comment>
<dbReference type="PROSITE" id="PS50192">
    <property type="entry name" value="T_SNARE"/>
    <property type="match status" value="1"/>
</dbReference>
<dbReference type="GO" id="GO:0007165">
    <property type="term" value="P:signal transduction"/>
    <property type="evidence" value="ECO:0007669"/>
    <property type="project" value="UniProtKB-KW"/>
</dbReference>
<dbReference type="Gene3D" id="3.30.450.20">
    <property type="entry name" value="PAS domain"/>
    <property type="match status" value="1"/>
</dbReference>
<dbReference type="OrthoDB" id="2489132at2"/>
<evidence type="ECO:0000256" key="6">
    <source>
        <dbReference type="ARBA" id="ARBA00023136"/>
    </source>
</evidence>
<dbReference type="PROSITE" id="PS50111">
    <property type="entry name" value="CHEMOTAXIS_TRANSDUC_2"/>
    <property type="match status" value="1"/>
</dbReference>
<dbReference type="PRINTS" id="PR00260">
    <property type="entry name" value="CHEMTRNSDUCR"/>
</dbReference>
<protein>
    <submittedName>
        <fullName evidence="14">Chemotaxis protein</fullName>
    </submittedName>
</protein>
<dbReference type="EMBL" id="LDOU01000026">
    <property type="protein sequence ID" value="KLV05310.1"/>
    <property type="molecule type" value="Genomic_DNA"/>
</dbReference>
<keyword evidence="5 10" id="KW-1133">Transmembrane helix</keyword>
<evidence type="ECO:0000256" key="5">
    <source>
        <dbReference type="ARBA" id="ARBA00022989"/>
    </source>
</evidence>